<evidence type="ECO:0000313" key="12">
    <source>
        <dbReference type="Proteomes" id="UP000051643"/>
    </source>
</evidence>
<dbReference type="STRING" id="270918.APR42_03295"/>
<dbReference type="InterPro" id="IPR001179">
    <property type="entry name" value="PPIase_FKBP_dom"/>
</dbReference>
<dbReference type="Pfam" id="PF00160">
    <property type="entry name" value="Pro_isomerase"/>
    <property type="match status" value="1"/>
</dbReference>
<dbReference type="SUPFAM" id="SSF54534">
    <property type="entry name" value="FKBP-like"/>
    <property type="match status" value="1"/>
</dbReference>
<dbReference type="GO" id="GO:0003755">
    <property type="term" value="F:peptidyl-prolyl cis-trans isomerase activity"/>
    <property type="evidence" value="ECO:0007669"/>
    <property type="project" value="UniProtKB-KW"/>
</dbReference>
<dbReference type="SUPFAM" id="SSF50891">
    <property type="entry name" value="Cyclophilin-like"/>
    <property type="match status" value="1"/>
</dbReference>
<dbReference type="PRINTS" id="PR00153">
    <property type="entry name" value="CSAPPISMRASE"/>
</dbReference>
<evidence type="ECO:0000259" key="10">
    <source>
        <dbReference type="PROSITE" id="PS50072"/>
    </source>
</evidence>
<keyword evidence="12" id="KW-1185">Reference proteome</keyword>
<feature type="domain" description="PPIase FKBP-type" evidence="9">
    <location>
        <begin position="266"/>
        <end position="374"/>
    </location>
</feature>
<dbReference type="InterPro" id="IPR002130">
    <property type="entry name" value="Cyclophilin-type_PPIase_dom"/>
</dbReference>
<dbReference type="CDD" id="cd00317">
    <property type="entry name" value="cyclophilin"/>
    <property type="match status" value="1"/>
</dbReference>
<dbReference type="Gene3D" id="2.40.100.10">
    <property type="entry name" value="Cyclophilin-like"/>
    <property type="match status" value="1"/>
</dbReference>
<dbReference type="InterPro" id="IPR020892">
    <property type="entry name" value="Cyclophilin-type_PPIase_CS"/>
</dbReference>
<dbReference type="InterPro" id="IPR044666">
    <property type="entry name" value="Cyclophilin_A-like"/>
</dbReference>
<evidence type="ECO:0000259" key="9">
    <source>
        <dbReference type="PROSITE" id="PS50059"/>
    </source>
</evidence>
<dbReference type="PROSITE" id="PS50072">
    <property type="entry name" value="CSA_PPIASE_2"/>
    <property type="match status" value="1"/>
</dbReference>
<reference evidence="11" key="1">
    <citation type="submission" date="2015-10" db="EMBL/GenBank/DDBJ databases">
        <title>Draft genome sequence of Salegentibacter mishustinae KCTC 12263.</title>
        <authorList>
            <person name="Lin W."/>
            <person name="Zheng Q."/>
        </authorList>
    </citation>
    <scope>NUCLEOTIDE SEQUENCE [LARGE SCALE GENOMIC DNA]</scope>
    <source>
        <strain evidence="11">KCTC 12263</strain>
    </source>
</reference>
<dbReference type="EC" id="5.2.1.8" evidence="3 6"/>
<dbReference type="Pfam" id="PF00254">
    <property type="entry name" value="FKBP_C"/>
    <property type="match status" value="1"/>
</dbReference>
<evidence type="ECO:0000256" key="4">
    <source>
        <dbReference type="ARBA" id="ARBA00023110"/>
    </source>
</evidence>
<dbReference type="EMBL" id="LKTP01000012">
    <property type="protein sequence ID" value="KRG28968.1"/>
    <property type="molecule type" value="Genomic_DNA"/>
</dbReference>
<name>A0A0Q9ZKN3_9FLAO</name>
<feature type="region of interest" description="Disordered" evidence="7">
    <location>
        <begin position="218"/>
        <end position="240"/>
    </location>
</feature>
<evidence type="ECO:0000256" key="1">
    <source>
        <dbReference type="ARBA" id="ARBA00000971"/>
    </source>
</evidence>
<dbReference type="RefSeq" id="WP_057481442.1">
    <property type="nucleotide sequence ID" value="NZ_BMWR01000003.1"/>
</dbReference>
<feature type="domain" description="PPIase cyclophilin-type" evidence="10">
    <location>
        <begin position="36"/>
        <end position="191"/>
    </location>
</feature>
<sequence>MRTSKFLLLFTVVFTMFACNDEYPDLEDGMYAEFKTNYGTFVAELYYEATPITVSSFVSLAEGTNKMVDSTHKGKNYYNGLTFHRIIDGFVIQGGDPTGTGSGGPGYKFPDEIVDSLSHDSKGILSMANAGPGTNGSQFFVTLAPTQNLDGRHTVFGKVIKGQDVVDAIGKVETAERDKPVKTVTMEEVNIVRKGKSAKNFDAPKVFEEELQAIKDQEEAEAKKREEAKNENAEYFSSKKEEAESLESGLKIYFEEKGDGETPETGQMVEVWYEGYFEDGDIFDTNKKELAEEMGLFNPTREAQGGYANPMVVPYGPDAPMIPGFKEGIQQMSVGDTALLFVPSHLGYGERGAGGGVIPPNTNLVFRVELAGIKK</sequence>
<evidence type="ECO:0000256" key="3">
    <source>
        <dbReference type="ARBA" id="ARBA00013194"/>
    </source>
</evidence>
<organism evidence="11 12">
    <name type="scientific">Salegentibacter mishustinae</name>
    <dbReference type="NCBI Taxonomy" id="270918"/>
    <lineage>
        <taxon>Bacteria</taxon>
        <taxon>Pseudomonadati</taxon>
        <taxon>Bacteroidota</taxon>
        <taxon>Flavobacteriia</taxon>
        <taxon>Flavobacteriales</taxon>
        <taxon>Flavobacteriaceae</taxon>
        <taxon>Salegentibacter</taxon>
    </lineage>
</organism>
<evidence type="ECO:0000256" key="2">
    <source>
        <dbReference type="ARBA" id="ARBA00007365"/>
    </source>
</evidence>
<evidence type="ECO:0000313" key="11">
    <source>
        <dbReference type="EMBL" id="KRG28968.1"/>
    </source>
</evidence>
<dbReference type="PROSITE" id="PS00170">
    <property type="entry name" value="CSA_PPIASE_1"/>
    <property type="match status" value="1"/>
</dbReference>
<evidence type="ECO:0000256" key="6">
    <source>
        <dbReference type="PROSITE-ProRule" id="PRU00277"/>
    </source>
</evidence>
<dbReference type="PROSITE" id="PS51257">
    <property type="entry name" value="PROKAR_LIPOPROTEIN"/>
    <property type="match status" value="1"/>
</dbReference>
<protein>
    <recommendedName>
        <fullName evidence="3 6">peptidylprolyl isomerase</fullName>
        <ecNumber evidence="3 6">5.2.1.8</ecNumber>
    </recommendedName>
</protein>
<gene>
    <name evidence="11" type="ORF">APR42_03295</name>
</gene>
<dbReference type="InterPro" id="IPR029000">
    <property type="entry name" value="Cyclophilin-like_dom_sf"/>
</dbReference>
<evidence type="ECO:0000256" key="8">
    <source>
        <dbReference type="SAM" id="SignalP"/>
    </source>
</evidence>
<keyword evidence="8" id="KW-0732">Signal</keyword>
<dbReference type="Proteomes" id="UP000051643">
    <property type="component" value="Unassembled WGS sequence"/>
</dbReference>
<proteinExistence type="inferred from homology"/>
<keyword evidence="4 6" id="KW-0697">Rotamase</keyword>
<feature type="chain" id="PRO_5006389594" description="peptidylprolyl isomerase" evidence="8">
    <location>
        <begin position="19"/>
        <end position="375"/>
    </location>
</feature>
<dbReference type="PANTHER" id="PTHR45625:SF4">
    <property type="entry name" value="PEPTIDYLPROLYL ISOMERASE DOMAIN AND WD REPEAT-CONTAINING PROTEIN 1"/>
    <property type="match status" value="1"/>
</dbReference>
<comment type="catalytic activity">
    <reaction evidence="1 6">
        <text>[protein]-peptidylproline (omega=180) = [protein]-peptidylproline (omega=0)</text>
        <dbReference type="Rhea" id="RHEA:16237"/>
        <dbReference type="Rhea" id="RHEA-COMP:10747"/>
        <dbReference type="Rhea" id="RHEA-COMP:10748"/>
        <dbReference type="ChEBI" id="CHEBI:83833"/>
        <dbReference type="ChEBI" id="CHEBI:83834"/>
        <dbReference type="EC" id="5.2.1.8"/>
    </reaction>
</comment>
<comment type="similarity">
    <text evidence="2">Belongs to the cyclophilin-type PPIase family.</text>
</comment>
<keyword evidence="5 6" id="KW-0413">Isomerase</keyword>
<dbReference type="PROSITE" id="PS50059">
    <property type="entry name" value="FKBP_PPIASE"/>
    <property type="match status" value="1"/>
</dbReference>
<dbReference type="InterPro" id="IPR046357">
    <property type="entry name" value="PPIase_dom_sf"/>
</dbReference>
<dbReference type="PANTHER" id="PTHR45625">
    <property type="entry name" value="PEPTIDYL-PROLYL CIS-TRANS ISOMERASE-RELATED"/>
    <property type="match status" value="1"/>
</dbReference>
<evidence type="ECO:0000256" key="7">
    <source>
        <dbReference type="SAM" id="MobiDB-lite"/>
    </source>
</evidence>
<accession>A0A0Q9ZKN3</accession>
<dbReference type="AlphaFoldDB" id="A0A0Q9ZKN3"/>
<feature type="signal peptide" evidence="8">
    <location>
        <begin position="1"/>
        <end position="18"/>
    </location>
</feature>
<evidence type="ECO:0000256" key="5">
    <source>
        <dbReference type="ARBA" id="ARBA00023235"/>
    </source>
</evidence>
<dbReference type="GO" id="GO:0006457">
    <property type="term" value="P:protein folding"/>
    <property type="evidence" value="ECO:0007669"/>
    <property type="project" value="InterPro"/>
</dbReference>
<comment type="caution">
    <text evidence="11">The sequence shown here is derived from an EMBL/GenBank/DDBJ whole genome shotgun (WGS) entry which is preliminary data.</text>
</comment>
<dbReference type="Gene3D" id="3.10.50.40">
    <property type="match status" value="1"/>
</dbReference>
<dbReference type="OrthoDB" id="9807797at2"/>